<reference evidence="2 3" key="1">
    <citation type="submission" date="2015-04" db="EMBL/GenBank/DDBJ databases">
        <authorList>
            <person name="Heijne W.H."/>
            <person name="Fedorova N.D."/>
            <person name="Nierman W.C."/>
            <person name="Vollebregt A.W."/>
            <person name="Zhao Z."/>
            <person name="Wu L."/>
            <person name="Kumar M."/>
            <person name="Stam H."/>
            <person name="van den Berg M.A."/>
            <person name="Pel H.J."/>
        </authorList>
    </citation>
    <scope>NUCLEOTIDE SEQUENCE [LARGE SCALE GENOMIC DNA]</scope>
    <source>
        <strain evidence="2 3">CBS 393.64</strain>
    </source>
</reference>
<feature type="region of interest" description="Disordered" evidence="1">
    <location>
        <begin position="374"/>
        <end position="393"/>
    </location>
</feature>
<evidence type="ECO:0000313" key="3">
    <source>
        <dbReference type="Proteomes" id="UP000053958"/>
    </source>
</evidence>
<evidence type="ECO:0000256" key="1">
    <source>
        <dbReference type="SAM" id="MobiDB-lite"/>
    </source>
</evidence>
<evidence type="ECO:0000313" key="2">
    <source>
        <dbReference type="EMBL" id="KKA19823.1"/>
    </source>
</evidence>
<keyword evidence="3" id="KW-1185">Reference proteome</keyword>
<dbReference type="STRING" id="1408163.A0A0F4YQD1"/>
<dbReference type="RefSeq" id="XP_013326435.1">
    <property type="nucleotide sequence ID" value="XM_013470981.1"/>
</dbReference>
<dbReference type="OrthoDB" id="5369448at2759"/>
<protein>
    <recommendedName>
        <fullName evidence="4">Flavoprotein oxygenase</fullName>
    </recommendedName>
</protein>
<proteinExistence type="predicted"/>
<name>A0A0F4YQD1_RASE3</name>
<feature type="compositionally biased region" description="Acidic residues" evidence="1">
    <location>
        <begin position="277"/>
        <end position="295"/>
    </location>
</feature>
<feature type="compositionally biased region" description="Polar residues" evidence="1">
    <location>
        <begin position="7"/>
        <end position="18"/>
    </location>
</feature>
<feature type="compositionally biased region" description="Low complexity" evidence="1">
    <location>
        <begin position="84"/>
        <end position="95"/>
    </location>
</feature>
<feature type="region of interest" description="Disordered" evidence="1">
    <location>
        <begin position="261"/>
        <end position="298"/>
    </location>
</feature>
<sequence length="570" mass="61936">MEELSHSQHQLSDTQATTELLDGTDTERELSSPSAFATAEIPPDVLDTADQRRTSAQDFGYSSSSSSNIFDDVLDADGLDHLRSTTSSRSSISSIPGKETTIPKTGGSMRHATKIRGGPFRKPSSVRAMQMHTEDEDEDFVSPSRLRGGGGGGRPGYYYSANNNGTPKKQAVKKEYPLVLLHCNLLPPTLSLPPGIGIPSRKILEEVLPPRYLKRWRLLEEKLGSGVLRDRGVLISHPQEMYDLLEERLLESLELQRPRLQNGHFLGRDEPDSGKEDGDDGYDNGSDDEEGEECPDCGCRVIRNEDTSRKWEIKVYAANGLMKAGAWAAAWREMEKVDVEVGLWLPSSVRSELEKRILEEEAITLDGDLKAAKAGKGSLDEDRPQPSQEQIDGLDDALPSEQRNFAASNAEARPEFGSSGSFAYERKTANDIELQTLLINYIRVLASDKRNVAIALLSVLVLFLAMAGGARPSPSLTSLPPEIAEVIETPAAVTATQYCSASTSSSYSLGQAATATPVVHVPEARAEPAIVDVRAKDADRKQTPLARVSSVAVEPGPEEQVVPDATVEAS</sequence>
<dbReference type="AlphaFoldDB" id="A0A0F4YQD1"/>
<gene>
    <name evidence="2" type="ORF">T310_6192</name>
</gene>
<dbReference type="GeneID" id="25318504"/>
<evidence type="ECO:0008006" key="4">
    <source>
        <dbReference type="Google" id="ProtNLM"/>
    </source>
</evidence>
<feature type="compositionally biased region" description="Basic and acidic residues" evidence="1">
    <location>
        <begin position="266"/>
        <end position="276"/>
    </location>
</feature>
<feature type="region of interest" description="Disordered" evidence="1">
    <location>
        <begin position="537"/>
        <end position="570"/>
    </location>
</feature>
<dbReference type="EMBL" id="LASV01000313">
    <property type="protein sequence ID" value="KKA19823.1"/>
    <property type="molecule type" value="Genomic_DNA"/>
</dbReference>
<accession>A0A0F4YQD1</accession>
<organism evidence="2 3">
    <name type="scientific">Rasamsonia emersonii (strain ATCC 16479 / CBS 393.64 / IMI 116815)</name>
    <dbReference type="NCBI Taxonomy" id="1408163"/>
    <lineage>
        <taxon>Eukaryota</taxon>
        <taxon>Fungi</taxon>
        <taxon>Dikarya</taxon>
        <taxon>Ascomycota</taxon>
        <taxon>Pezizomycotina</taxon>
        <taxon>Eurotiomycetes</taxon>
        <taxon>Eurotiomycetidae</taxon>
        <taxon>Eurotiales</taxon>
        <taxon>Trichocomaceae</taxon>
        <taxon>Rasamsonia</taxon>
    </lineage>
</organism>
<feature type="region of interest" description="Disordered" evidence="1">
    <location>
        <begin position="1"/>
        <end position="67"/>
    </location>
</feature>
<dbReference type="Proteomes" id="UP000053958">
    <property type="component" value="Unassembled WGS sequence"/>
</dbReference>
<comment type="caution">
    <text evidence="2">The sequence shown here is derived from an EMBL/GenBank/DDBJ whole genome shotgun (WGS) entry which is preliminary data.</text>
</comment>
<feature type="region of interest" description="Disordered" evidence="1">
    <location>
        <begin position="83"/>
        <end position="155"/>
    </location>
</feature>